<gene>
    <name evidence="2" type="ORF">UW81_C0026G0011</name>
</gene>
<proteinExistence type="predicted"/>
<dbReference type="AlphaFoldDB" id="A0A0G1KHV7"/>
<reference evidence="2 3" key="1">
    <citation type="journal article" date="2015" name="Nature">
        <title>rRNA introns, odd ribosomes, and small enigmatic genomes across a large radiation of phyla.</title>
        <authorList>
            <person name="Brown C.T."/>
            <person name="Hug L.A."/>
            <person name="Thomas B.C."/>
            <person name="Sharon I."/>
            <person name="Castelle C.J."/>
            <person name="Singh A."/>
            <person name="Wilkins M.J."/>
            <person name="Williams K.H."/>
            <person name="Banfield J.F."/>
        </authorList>
    </citation>
    <scope>NUCLEOTIDE SEQUENCE [LARGE SCALE GENOMIC DNA]</scope>
</reference>
<organism evidence="2 3">
    <name type="scientific">Candidatus Giovannonibacteria bacterium GW2011_GWC2_44_9</name>
    <dbReference type="NCBI Taxonomy" id="1618658"/>
    <lineage>
        <taxon>Bacteria</taxon>
        <taxon>Candidatus Giovannoniibacteriota</taxon>
    </lineage>
</organism>
<evidence type="ECO:0000259" key="1">
    <source>
        <dbReference type="Pfam" id="PF18931"/>
    </source>
</evidence>
<feature type="domain" description="DUF5680" evidence="1">
    <location>
        <begin position="53"/>
        <end position="157"/>
    </location>
</feature>
<protein>
    <submittedName>
        <fullName evidence="2">Transcriptional regulator, XRE family</fullName>
    </submittedName>
</protein>
<evidence type="ECO:0000313" key="3">
    <source>
        <dbReference type="Proteomes" id="UP000033915"/>
    </source>
</evidence>
<sequence>MPWEIENKTMELNEFLVRAKINTYASSGEGREQNLKDSSKELIYEENGWKYRDRYFGFNTFIGEEIIWKNEEMIWGMNYYGQILSKAVGAKEIYEFLKEALLQVDESMPFRGPKILNEENFSYRNSNSGSVEDFHGVEMILYQGKRVYELQYHGGIIKK</sequence>
<name>A0A0G1KHV7_9BACT</name>
<dbReference type="EMBL" id="LCJT01000026">
    <property type="protein sequence ID" value="KKT83103.1"/>
    <property type="molecule type" value="Genomic_DNA"/>
</dbReference>
<dbReference type="Proteomes" id="UP000033915">
    <property type="component" value="Unassembled WGS sequence"/>
</dbReference>
<dbReference type="InterPro" id="IPR043735">
    <property type="entry name" value="DUF5680"/>
</dbReference>
<evidence type="ECO:0000313" key="2">
    <source>
        <dbReference type="EMBL" id="KKT83103.1"/>
    </source>
</evidence>
<dbReference type="Pfam" id="PF18931">
    <property type="entry name" value="DUF5680"/>
    <property type="match status" value="1"/>
</dbReference>
<comment type="caution">
    <text evidence="2">The sequence shown here is derived from an EMBL/GenBank/DDBJ whole genome shotgun (WGS) entry which is preliminary data.</text>
</comment>
<accession>A0A0G1KHV7</accession>